<proteinExistence type="predicted"/>
<reference evidence="1 2" key="1">
    <citation type="submission" date="2024-09" db="EMBL/GenBank/DDBJ databases">
        <authorList>
            <person name="Sun Q."/>
            <person name="Mori K."/>
        </authorList>
    </citation>
    <scope>NUCLEOTIDE SEQUENCE [LARGE SCALE GENOMIC DNA]</scope>
    <source>
        <strain evidence="1 2">KCTC 23279</strain>
    </source>
</reference>
<protein>
    <recommendedName>
        <fullName evidence="3">DUF2946 domain-containing protein</fullName>
    </recommendedName>
</protein>
<comment type="caution">
    <text evidence="1">The sequence shown here is derived from an EMBL/GenBank/DDBJ whole genome shotgun (WGS) entry which is preliminary data.</text>
</comment>
<organism evidence="1 2">
    <name type="scientific">Rhodopseudomonas telluris</name>
    <dbReference type="NCBI Taxonomy" id="644215"/>
    <lineage>
        <taxon>Bacteria</taxon>
        <taxon>Pseudomonadati</taxon>
        <taxon>Pseudomonadota</taxon>
        <taxon>Alphaproteobacteria</taxon>
        <taxon>Hyphomicrobiales</taxon>
        <taxon>Nitrobacteraceae</taxon>
        <taxon>Rhodopseudomonas</taxon>
    </lineage>
</organism>
<sequence length="125" mass="12963">MNWVRAKIGLGARLALIALAIQFVASFGHFDALATPPAQIDAAQLDPALIASTADSAPTDHDHDRTADLCAICAVHAMANAMLDASPPSLPLQVGHGLRYRFAGFAAAEPGQQPGGFQPRAPPLS</sequence>
<keyword evidence="2" id="KW-1185">Reference proteome</keyword>
<name>A0ABV6EUZ2_9BRAD</name>
<accession>A0ABV6EUZ2</accession>
<dbReference type="RefSeq" id="WP_378389543.1">
    <property type="nucleotide sequence ID" value="NZ_JBHLWM010000005.1"/>
</dbReference>
<dbReference type="EMBL" id="JBHLWM010000005">
    <property type="protein sequence ID" value="MFC0242059.1"/>
    <property type="molecule type" value="Genomic_DNA"/>
</dbReference>
<evidence type="ECO:0000313" key="2">
    <source>
        <dbReference type="Proteomes" id="UP001589775"/>
    </source>
</evidence>
<evidence type="ECO:0000313" key="1">
    <source>
        <dbReference type="EMBL" id="MFC0242059.1"/>
    </source>
</evidence>
<evidence type="ECO:0008006" key="3">
    <source>
        <dbReference type="Google" id="ProtNLM"/>
    </source>
</evidence>
<dbReference type="Proteomes" id="UP001589775">
    <property type="component" value="Unassembled WGS sequence"/>
</dbReference>
<gene>
    <name evidence="1" type="ORF">ACFFJ6_16325</name>
</gene>